<dbReference type="Gene3D" id="3.30.300.90">
    <property type="entry name" value="BolA-like"/>
    <property type="match status" value="2"/>
</dbReference>
<dbReference type="InterPro" id="IPR050961">
    <property type="entry name" value="BolA/IbaG_stress_morph_reg"/>
</dbReference>
<keyword evidence="3" id="KW-1185">Reference proteome</keyword>
<keyword evidence="2" id="KW-0732">Signal</keyword>
<dbReference type="PANTHER" id="PTHR46229:SF2">
    <property type="entry name" value="BOLA-LIKE PROTEIN 1"/>
    <property type="match status" value="1"/>
</dbReference>
<accession>A0A1S3DAX2</accession>
<dbReference type="AlphaFoldDB" id="A0A1S3DAX2"/>
<dbReference type="KEGG" id="dci:103514828"/>
<dbReference type="PaxDb" id="121845-A0A1S3DAX2"/>
<gene>
    <name evidence="4" type="primary">LOC103514828</name>
</gene>
<feature type="signal peptide" evidence="2">
    <location>
        <begin position="1"/>
        <end position="19"/>
    </location>
</feature>
<dbReference type="Proteomes" id="UP000079169">
    <property type="component" value="Unplaced"/>
</dbReference>
<evidence type="ECO:0000313" key="3">
    <source>
        <dbReference type="Proteomes" id="UP000079169"/>
    </source>
</evidence>
<sequence length="412" mass="48861">MRIVFAVKVLIITSMIVDSKKIRHLTTHKKVPRNRTSTTMTNIPVTKPTYGGIHPYEFEFPFPTTENLVRIYETLYDYPHAWNSEEFSDMMNPPANISAYENLKYPFTLDETVTYFNHLERNFKEEVLYALNNSFLKPIHLNMSEDMKYWRIINKVPDKYWPNKEHVYNLHIVSDKFRNWHHLKRHAMVHEALRDEMLKREAGCAIDIHADTPEEWNDFRANNDFDEISGKPDLRLRAAKTTPVSVKDVKLRDKIYNYIAKHFSPTVLHVVDSKKMHPIDNDNPAFDVLIVSNHFNNLTITQRTMLMHDYLRDFINEGVQFRLHALQSPEEVWPDRFNEDGFEANRLIPVHNVREHLNVYKEYVPPPTHVVELNHLMANKLSIIDEAKRKIREEDLKLLREYDKKKKQTEVG</sequence>
<evidence type="ECO:0000313" key="4">
    <source>
        <dbReference type="RefSeq" id="XP_008477965.2"/>
    </source>
</evidence>
<organism evidence="3 4">
    <name type="scientific">Diaphorina citri</name>
    <name type="common">Asian citrus psyllid</name>
    <dbReference type="NCBI Taxonomy" id="121845"/>
    <lineage>
        <taxon>Eukaryota</taxon>
        <taxon>Metazoa</taxon>
        <taxon>Ecdysozoa</taxon>
        <taxon>Arthropoda</taxon>
        <taxon>Hexapoda</taxon>
        <taxon>Insecta</taxon>
        <taxon>Pterygota</taxon>
        <taxon>Neoptera</taxon>
        <taxon>Paraneoptera</taxon>
        <taxon>Hemiptera</taxon>
        <taxon>Sternorrhyncha</taxon>
        <taxon>Psylloidea</taxon>
        <taxon>Psyllidae</taxon>
        <taxon>Diaphorininae</taxon>
        <taxon>Diaphorina</taxon>
    </lineage>
</organism>
<evidence type="ECO:0000256" key="1">
    <source>
        <dbReference type="ARBA" id="ARBA00005578"/>
    </source>
</evidence>
<comment type="similarity">
    <text evidence="1">Belongs to the BolA/IbaG family.</text>
</comment>
<reference evidence="4" key="1">
    <citation type="submission" date="2025-08" db="UniProtKB">
        <authorList>
            <consortium name="RefSeq"/>
        </authorList>
    </citation>
    <scope>IDENTIFICATION</scope>
</reference>
<feature type="chain" id="PRO_5018166261" evidence="2">
    <location>
        <begin position="20"/>
        <end position="412"/>
    </location>
</feature>
<evidence type="ECO:0000256" key="2">
    <source>
        <dbReference type="SAM" id="SignalP"/>
    </source>
</evidence>
<protein>
    <submittedName>
        <fullName evidence="4">Uncharacterized protein LOC103514828 isoform X1</fullName>
    </submittedName>
</protein>
<proteinExistence type="inferred from homology"/>
<dbReference type="InterPro" id="IPR002634">
    <property type="entry name" value="BolA"/>
</dbReference>
<dbReference type="PANTHER" id="PTHR46229">
    <property type="entry name" value="BOLA TRANSCRIPTION REGULATOR"/>
    <property type="match status" value="1"/>
</dbReference>
<dbReference type="GeneID" id="103514828"/>
<name>A0A1S3DAX2_DIACI</name>
<dbReference type="InterPro" id="IPR036065">
    <property type="entry name" value="BolA-like_sf"/>
</dbReference>
<dbReference type="Pfam" id="PF01722">
    <property type="entry name" value="BolA"/>
    <property type="match status" value="2"/>
</dbReference>
<dbReference type="SUPFAM" id="SSF82657">
    <property type="entry name" value="BolA-like"/>
    <property type="match status" value="2"/>
</dbReference>
<dbReference type="RefSeq" id="XP_008477965.2">
    <property type="nucleotide sequence ID" value="XM_008479743.3"/>
</dbReference>